<reference evidence="6 7" key="1">
    <citation type="submission" date="2019-06" db="EMBL/GenBank/DDBJ databases">
        <title>Whole genome shotgun sequence of Corynebacterium flavescens NBRC 14136.</title>
        <authorList>
            <person name="Hosoyama A."/>
            <person name="Uohara A."/>
            <person name="Ohji S."/>
            <person name="Ichikawa N."/>
        </authorList>
    </citation>
    <scope>NUCLEOTIDE SEQUENCE [LARGE SCALE GENOMIC DNA]</scope>
    <source>
        <strain evidence="6 7">NBRC 14136</strain>
    </source>
</reference>
<dbReference type="Proteomes" id="UP000315353">
    <property type="component" value="Unassembled WGS sequence"/>
</dbReference>
<dbReference type="CDD" id="cd18623">
    <property type="entry name" value="GH32_ScrB-like"/>
    <property type="match status" value="1"/>
</dbReference>
<dbReference type="PANTHER" id="PTHR43101">
    <property type="entry name" value="BETA-FRUCTOSIDASE"/>
    <property type="match status" value="1"/>
</dbReference>
<gene>
    <name evidence="6" type="ORF">CFL01nite_08220</name>
</gene>
<evidence type="ECO:0000256" key="1">
    <source>
        <dbReference type="ARBA" id="ARBA00009902"/>
    </source>
</evidence>
<comment type="similarity">
    <text evidence="1">Belongs to the glycosyl hydrolase 32 family.</text>
</comment>
<evidence type="ECO:0000313" key="6">
    <source>
        <dbReference type="EMBL" id="GEB97327.1"/>
    </source>
</evidence>
<dbReference type="PANTHER" id="PTHR43101:SF1">
    <property type="entry name" value="BETA-FRUCTOSIDASE"/>
    <property type="match status" value="1"/>
</dbReference>
<dbReference type="AlphaFoldDB" id="A0AB73B618"/>
<dbReference type="InterPro" id="IPR001362">
    <property type="entry name" value="Glyco_hydro_32"/>
</dbReference>
<sequence length="511" mass="56454">MKGDIRAEACGRNGHVERATAERGGEVVEATRGDRHEIDYTFAAHMNRHKFHSIGTVSKESTQQANQRLNYRPNFHLSPPQGRLNDPNGIFLEGDTLHTYYQHDPGFPHAPKRTGWGHATTSLSSARPWTHHPDALYPDLPYDKDGCYSGGAALEEGEVWLFYTGNLKQEGRRIPSQNRVRALDPAGPEGGFYQRDPGNPLIPDAPEGYTGHFRDPHLSRIEGGWRMVLGVQTQQEAGTVVLYHSPDLERWDLEGEMRFDLSAARPGLSPDLLPGGYMWECPNLLTLKDKATGKDKNVLIFCPQGLERRDIDGQTHYASSDQCGYIVGHLEGTVFHVERGFSELDYGHEFYAPQAVEVGNGEALLLAWVGLPAQDEAPTLEQGWVHCLSLPRRVWLEGGRLRQLPWWEEVPEINTGAREGFGSTVVAESETAGAFALVDDAGNDVLLVESGGGVVRITRGQGTRCIACADPQLRLIADGSVAEIFAAGGDISAAVAVYGEDRCRWRGWERR</sequence>
<evidence type="ECO:0000259" key="5">
    <source>
        <dbReference type="Pfam" id="PF00251"/>
    </source>
</evidence>
<evidence type="ECO:0000256" key="4">
    <source>
        <dbReference type="ARBA" id="ARBA00023295"/>
    </source>
</evidence>
<name>A0AB73B618_CORFL</name>
<evidence type="ECO:0000256" key="3">
    <source>
        <dbReference type="ARBA" id="ARBA00022801"/>
    </source>
</evidence>
<evidence type="ECO:0000256" key="2">
    <source>
        <dbReference type="ARBA" id="ARBA00012758"/>
    </source>
</evidence>
<dbReference type="Pfam" id="PF00251">
    <property type="entry name" value="Glyco_hydro_32N"/>
    <property type="match status" value="1"/>
</dbReference>
<evidence type="ECO:0000313" key="7">
    <source>
        <dbReference type="Proteomes" id="UP000315353"/>
    </source>
</evidence>
<accession>A0AB73B618</accession>
<comment type="caution">
    <text evidence="6">The sequence shown here is derived from an EMBL/GenBank/DDBJ whole genome shotgun (WGS) entry which is preliminary data.</text>
</comment>
<dbReference type="SMART" id="SM00640">
    <property type="entry name" value="Glyco_32"/>
    <property type="match status" value="1"/>
</dbReference>
<dbReference type="Gene3D" id="2.115.10.20">
    <property type="entry name" value="Glycosyl hydrolase domain, family 43"/>
    <property type="match status" value="1"/>
</dbReference>
<dbReference type="InterPro" id="IPR051214">
    <property type="entry name" value="GH32_Enzymes"/>
</dbReference>
<protein>
    <recommendedName>
        <fullName evidence="2">beta-fructofuranosidase</fullName>
        <ecNumber evidence="2">3.2.1.26</ecNumber>
    </recommendedName>
</protein>
<organism evidence="6 7">
    <name type="scientific">Corynebacterium flavescens</name>
    <dbReference type="NCBI Taxonomy" id="28028"/>
    <lineage>
        <taxon>Bacteria</taxon>
        <taxon>Bacillati</taxon>
        <taxon>Actinomycetota</taxon>
        <taxon>Actinomycetes</taxon>
        <taxon>Mycobacteriales</taxon>
        <taxon>Corynebacteriaceae</taxon>
        <taxon>Corynebacterium</taxon>
    </lineage>
</organism>
<keyword evidence="4" id="KW-0326">Glycosidase</keyword>
<dbReference type="GO" id="GO:0004564">
    <property type="term" value="F:beta-fructofuranosidase activity"/>
    <property type="evidence" value="ECO:0007669"/>
    <property type="project" value="UniProtKB-EC"/>
</dbReference>
<dbReference type="InterPro" id="IPR018053">
    <property type="entry name" value="Glyco_hydro_32_AS"/>
</dbReference>
<dbReference type="SUPFAM" id="SSF75005">
    <property type="entry name" value="Arabinanase/levansucrase/invertase"/>
    <property type="match status" value="1"/>
</dbReference>
<dbReference type="PROSITE" id="PS00609">
    <property type="entry name" value="GLYCOSYL_HYDROL_F32"/>
    <property type="match status" value="1"/>
</dbReference>
<feature type="domain" description="Glycosyl hydrolase family 32 N-terminal" evidence="5">
    <location>
        <begin position="76"/>
        <end position="405"/>
    </location>
</feature>
<keyword evidence="3" id="KW-0378">Hydrolase</keyword>
<proteinExistence type="inferred from homology"/>
<dbReference type="EC" id="3.2.1.26" evidence="2"/>
<dbReference type="EMBL" id="BJNB01000008">
    <property type="protein sequence ID" value="GEB97327.1"/>
    <property type="molecule type" value="Genomic_DNA"/>
</dbReference>
<dbReference type="GO" id="GO:0005975">
    <property type="term" value="P:carbohydrate metabolic process"/>
    <property type="evidence" value="ECO:0007669"/>
    <property type="project" value="InterPro"/>
</dbReference>
<dbReference type="InterPro" id="IPR013148">
    <property type="entry name" value="Glyco_hydro_32_N"/>
</dbReference>
<dbReference type="InterPro" id="IPR023296">
    <property type="entry name" value="Glyco_hydro_beta-prop_sf"/>
</dbReference>